<dbReference type="EMBL" id="JAEPRA010000001">
    <property type="protein sequence ID" value="KAG2189385.1"/>
    <property type="molecule type" value="Genomic_DNA"/>
</dbReference>
<accession>A0A8H7QC50</accession>
<name>A0A8H7QC50_9FUNG</name>
<organism evidence="1 2">
    <name type="scientific">Umbelopsis vinacea</name>
    <dbReference type="NCBI Taxonomy" id="44442"/>
    <lineage>
        <taxon>Eukaryota</taxon>
        <taxon>Fungi</taxon>
        <taxon>Fungi incertae sedis</taxon>
        <taxon>Mucoromycota</taxon>
        <taxon>Mucoromycotina</taxon>
        <taxon>Umbelopsidomycetes</taxon>
        <taxon>Umbelopsidales</taxon>
        <taxon>Umbelopsidaceae</taxon>
        <taxon>Umbelopsis</taxon>
    </lineage>
</organism>
<dbReference type="AlphaFoldDB" id="A0A8H7QC50"/>
<evidence type="ECO:0000313" key="2">
    <source>
        <dbReference type="Proteomes" id="UP000612746"/>
    </source>
</evidence>
<sequence>MRKWTFNVDPRAQADEMPGSTPSLRYLHSVREDIVQPKFALVIYLYEMADMLEIPLKFITARWSAVVVLICLAR</sequence>
<proteinExistence type="predicted"/>
<keyword evidence="2" id="KW-1185">Reference proteome</keyword>
<protein>
    <submittedName>
        <fullName evidence="1">Uncharacterized protein</fullName>
    </submittedName>
</protein>
<comment type="caution">
    <text evidence="1">The sequence shown here is derived from an EMBL/GenBank/DDBJ whole genome shotgun (WGS) entry which is preliminary data.</text>
</comment>
<evidence type="ECO:0000313" key="1">
    <source>
        <dbReference type="EMBL" id="KAG2189385.1"/>
    </source>
</evidence>
<reference evidence="1" key="1">
    <citation type="submission" date="2020-12" db="EMBL/GenBank/DDBJ databases">
        <title>Metabolic potential, ecology and presence of endohyphal bacteria is reflected in genomic diversity of Mucoromycotina.</title>
        <authorList>
            <person name="Muszewska A."/>
            <person name="Okrasinska A."/>
            <person name="Steczkiewicz K."/>
            <person name="Drgas O."/>
            <person name="Orlowska M."/>
            <person name="Perlinska-Lenart U."/>
            <person name="Aleksandrzak-Piekarczyk T."/>
            <person name="Szatraj K."/>
            <person name="Zielenkiewicz U."/>
            <person name="Pilsyk S."/>
            <person name="Malc E."/>
            <person name="Mieczkowski P."/>
            <person name="Kruszewska J.S."/>
            <person name="Biernat P."/>
            <person name="Pawlowska J."/>
        </authorList>
    </citation>
    <scope>NUCLEOTIDE SEQUENCE</scope>
    <source>
        <strain evidence="1">WA0000051536</strain>
    </source>
</reference>
<gene>
    <name evidence="1" type="ORF">INT44_004527</name>
</gene>
<dbReference type="Proteomes" id="UP000612746">
    <property type="component" value="Unassembled WGS sequence"/>
</dbReference>